<organism evidence="2 3">
    <name type="scientific">Parasponia andersonii</name>
    <name type="common">Sponia andersonii</name>
    <dbReference type="NCBI Taxonomy" id="3476"/>
    <lineage>
        <taxon>Eukaryota</taxon>
        <taxon>Viridiplantae</taxon>
        <taxon>Streptophyta</taxon>
        <taxon>Embryophyta</taxon>
        <taxon>Tracheophyta</taxon>
        <taxon>Spermatophyta</taxon>
        <taxon>Magnoliopsida</taxon>
        <taxon>eudicotyledons</taxon>
        <taxon>Gunneridae</taxon>
        <taxon>Pentapetalae</taxon>
        <taxon>rosids</taxon>
        <taxon>fabids</taxon>
        <taxon>Rosales</taxon>
        <taxon>Cannabaceae</taxon>
        <taxon>Parasponia</taxon>
    </lineage>
</organism>
<gene>
    <name evidence="2" type="ORF">PanWU01x14_318510</name>
</gene>
<evidence type="ECO:0000313" key="3">
    <source>
        <dbReference type="Proteomes" id="UP000237105"/>
    </source>
</evidence>
<dbReference type="Proteomes" id="UP000237105">
    <property type="component" value="Unassembled WGS sequence"/>
</dbReference>
<proteinExistence type="predicted"/>
<evidence type="ECO:0000313" key="2">
    <source>
        <dbReference type="EMBL" id="PON37693.1"/>
    </source>
</evidence>
<sequence>MVFSLKGAFEPSSQYKRYPICPLCNLMTESWRRSTKKGSDQIDIELLILLKLKGGKKKKNKEEEDKEEGQRNLEKEKGPFQSPNWAILTFLLGGSREREIKELGF</sequence>
<dbReference type="AlphaFoldDB" id="A0A2P5AMC2"/>
<protein>
    <submittedName>
        <fullName evidence="2">Uncharacterized protein</fullName>
    </submittedName>
</protein>
<feature type="region of interest" description="Disordered" evidence="1">
    <location>
        <begin position="55"/>
        <end position="79"/>
    </location>
</feature>
<comment type="caution">
    <text evidence="2">The sequence shown here is derived from an EMBL/GenBank/DDBJ whole genome shotgun (WGS) entry which is preliminary data.</text>
</comment>
<evidence type="ECO:0000256" key="1">
    <source>
        <dbReference type="SAM" id="MobiDB-lite"/>
    </source>
</evidence>
<dbReference type="EMBL" id="JXTB01000521">
    <property type="protein sequence ID" value="PON37693.1"/>
    <property type="molecule type" value="Genomic_DNA"/>
</dbReference>
<accession>A0A2P5AMC2</accession>
<keyword evidence="3" id="KW-1185">Reference proteome</keyword>
<reference evidence="3" key="1">
    <citation type="submission" date="2016-06" db="EMBL/GenBank/DDBJ databases">
        <title>Parallel loss of symbiosis genes in relatives of nitrogen-fixing non-legume Parasponia.</title>
        <authorList>
            <person name="Van Velzen R."/>
            <person name="Holmer R."/>
            <person name="Bu F."/>
            <person name="Rutten L."/>
            <person name="Van Zeijl A."/>
            <person name="Liu W."/>
            <person name="Santuari L."/>
            <person name="Cao Q."/>
            <person name="Sharma T."/>
            <person name="Shen D."/>
            <person name="Roswanjaya Y."/>
            <person name="Wardhani T."/>
            <person name="Kalhor M.S."/>
            <person name="Jansen J."/>
            <person name="Van den Hoogen J."/>
            <person name="Gungor B."/>
            <person name="Hartog M."/>
            <person name="Hontelez J."/>
            <person name="Verver J."/>
            <person name="Yang W.-C."/>
            <person name="Schijlen E."/>
            <person name="Repin R."/>
            <person name="Schilthuizen M."/>
            <person name="Schranz E."/>
            <person name="Heidstra R."/>
            <person name="Miyata K."/>
            <person name="Fedorova E."/>
            <person name="Kohlen W."/>
            <person name="Bisseling T."/>
            <person name="Smit S."/>
            <person name="Geurts R."/>
        </authorList>
    </citation>
    <scope>NUCLEOTIDE SEQUENCE [LARGE SCALE GENOMIC DNA]</scope>
    <source>
        <strain evidence="3">cv. WU1-14</strain>
    </source>
</reference>
<name>A0A2P5AMC2_PARAD</name>
<feature type="compositionally biased region" description="Basic and acidic residues" evidence="1">
    <location>
        <begin position="60"/>
        <end position="78"/>
    </location>
</feature>